<keyword evidence="3" id="KW-1185">Reference proteome</keyword>
<dbReference type="InterPro" id="IPR029039">
    <property type="entry name" value="Flavoprotein-like_sf"/>
</dbReference>
<feature type="domain" description="Flavodoxin-like" evidence="1">
    <location>
        <begin position="3"/>
        <end position="178"/>
    </location>
</feature>
<evidence type="ECO:0000259" key="1">
    <source>
        <dbReference type="PROSITE" id="PS50902"/>
    </source>
</evidence>
<evidence type="ECO:0000313" key="3">
    <source>
        <dbReference type="Proteomes" id="UP001595839"/>
    </source>
</evidence>
<organism evidence="2 3">
    <name type="scientific">Streptomyces vulcanius</name>
    <dbReference type="NCBI Taxonomy" id="1441876"/>
    <lineage>
        <taxon>Bacteria</taxon>
        <taxon>Bacillati</taxon>
        <taxon>Actinomycetota</taxon>
        <taxon>Actinomycetes</taxon>
        <taxon>Kitasatosporales</taxon>
        <taxon>Streptomycetaceae</taxon>
        <taxon>Streptomyces</taxon>
    </lineage>
</organism>
<gene>
    <name evidence="2" type="ORF">ACFPIH_06520</name>
</gene>
<accession>A0ABV9AJ96</accession>
<dbReference type="InterPro" id="IPR008254">
    <property type="entry name" value="Flavodoxin/NO_synth"/>
</dbReference>
<dbReference type="PANTHER" id="PTHR30546">
    <property type="entry name" value="FLAVODOXIN-RELATED PROTEIN WRBA-RELATED"/>
    <property type="match status" value="1"/>
</dbReference>
<dbReference type="PANTHER" id="PTHR30546:SF23">
    <property type="entry name" value="FLAVOPROTEIN-LIKE PROTEIN YCP4-RELATED"/>
    <property type="match status" value="1"/>
</dbReference>
<dbReference type="SUPFAM" id="SSF52218">
    <property type="entry name" value="Flavoproteins"/>
    <property type="match status" value="1"/>
</dbReference>
<dbReference type="InterPro" id="IPR005025">
    <property type="entry name" value="FMN_Rdtase-like_dom"/>
</dbReference>
<reference evidence="3" key="1">
    <citation type="journal article" date="2019" name="Int. J. Syst. Evol. Microbiol.">
        <title>The Global Catalogue of Microorganisms (GCM) 10K type strain sequencing project: providing services to taxonomists for standard genome sequencing and annotation.</title>
        <authorList>
            <consortium name="The Broad Institute Genomics Platform"/>
            <consortium name="The Broad Institute Genome Sequencing Center for Infectious Disease"/>
            <person name="Wu L."/>
            <person name="Ma J."/>
        </authorList>
    </citation>
    <scope>NUCLEOTIDE SEQUENCE [LARGE SCALE GENOMIC DNA]</scope>
    <source>
        <strain evidence="3">CGMCC 4.7177</strain>
    </source>
</reference>
<proteinExistence type="predicted"/>
<evidence type="ECO:0000313" key="2">
    <source>
        <dbReference type="EMBL" id="MFC4499179.1"/>
    </source>
</evidence>
<dbReference type="EMBL" id="JBHSFK010000003">
    <property type="protein sequence ID" value="MFC4499179.1"/>
    <property type="molecule type" value="Genomic_DNA"/>
</dbReference>
<dbReference type="PROSITE" id="PS50902">
    <property type="entry name" value="FLAVODOXIN_LIKE"/>
    <property type="match status" value="1"/>
</dbReference>
<sequence>MKIAIIYHSFTGNVHQLARAGADHAEALGHDVAVHRLCEIDELDRATEIHKVALADLADADIVLWGTPGRYGSMSAPMKYFIDQTLDLHMAGQLANKFMTTFVSTATNHGGQESTVLSLNNVFYHWGAVIVPAGVTRPEQLTPLNQNPYGISSVSGRQPDNVPEENRVAMRYLVDRIVSIAGGTR</sequence>
<protein>
    <submittedName>
        <fullName evidence="2">NAD(P)H-dependent oxidoreductase</fullName>
    </submittedName>
</protein>
<dbReference type="Gene3D" id="3.40.50.360">
    <property type="match status" value="1"/>
</dbReference>
<comment type="caution">
    <text evidence="2">The sequence shown here is derived from an EMBL/GenBank/DDBJ whole genome shotgun (WGS) entry which is preliminary data.</text>
</comment>
<dbReference type="RefSeq" id="WP_381182142.1">
    <property type="nucleotide sequence ID" value="NZ_JBHSFK010000003.1"/>
</dbReference>
<name>A0ABV9AJ96_9ACTN</name>
<dbReference type="Proteomes" id="UP001595839">
    <property type="component" value="Unassembled WGS sequence"/>
</dbReference>
<dbReference type="Pfam" id="PF03358">
    <property type="entry name" value="FMN_red"/>
    <property type="match status" value="1"/>
</dbReference>